<proteinExistence type="predicted"/>
<evidence type="ECO:0000313" key="2">
    <source>
        <dbReference type="EMBL" id="CDS87644.1"/>
    </source>
</evidence>
<evidence type="ECO:0000313" key="3">
    <source>
        <dbReference type="EMBL" id="CDT14029.1"/>
    </source>
</evidence>
<evidence type="ECO:0000313" key="1">
    <source>
        <dbReference type="EMBL" id="CDS85741.1"/>
    </source>
</evidence>
<organism evidence="3">
    <name type="scientific">Clostridioides difficile</name>
    <name type="common">Peptoclostridium difficile</name>
    <dbReference type="NCBI Taxonomy" id="1496"/>
    <lineage>
        <taxon>Bacteria</taxon>
        <taxon>Bacillati</taxon>
        <taxon>Bacillota</taxon>
        <taxon>Clostridia</taxon>
        <taxon>Peptostreptococcales</taxon>
        <taxon>Peptostreptococcaceae</taxon>
        <taxon>Clostridioides</taxon>
    </lineage>
</organism>
<dbReference type="EMBL" id="LK932994">
    <property type="protein sequence ID" value="CDT14029.1"/>
    <property type="molecule type" value="Genomic_DNA"/>
</dbReference>
<sequence>MLKKWFGIVKKRQKSESVKEEGEVILKNEKILSEEKLIDEEGVVVNIDNEILTKVEVVNDDNEIEEKIIEEDWLISENTIKLDDKEAIINDKNIELCKKEVQVEGEKIDLNKFEGLDQNENYNLEKNVIEEKEVSECLTEEDLEYIKEIKIKRGKSIKAINLYTKEEWVFDTHIQCSKKLKVPLGYIRENLKYGYMDYFGDAINYLSEVLNIDEYCKSEWSYLDNSKSPSEIFNILNNKIFSIRLSNEKRNEILTNDKIEALKMNYRFECIDEEYDEYFKKYKSIIKRGGKKKVELVNKKGDILEIFKSLEECAIYLQKEKNEVIQMLKYGDTKVGRNFIRYSLRSI</sequence>
<protein>
    <submittedName>
        <fullName evidence="3">Uncharacterized protein</fullName>
    </submittedName>
</protein>
<dbReference type="EMBL" id="LK932402">
    <property type="protein sequence ID" value="CDS87644.1"/>
    <property type="molecule type" value="Genomic_DNA"/>
</dbReference>
<dbReference type="AlphaFoldDB" id="A0A031WIW5"/>
<gene>
    <name evidence="3" type="ORF">BN1095_330116</name>
    <name evidence="1" type="ORF">BN1096_520456</name>
    <name evidence="2" type="ORF">BN1097_630159</name>
</gene>
<accession>A0A031WIW5</accession>
<reference evidence="3" key="1">
    <citation type="submission" date="2014-07" db="EMBL/GenBank/DDBJ databases">
        <authorList>
            <person name="Monot Marc"/>
        </authorList>
    </citation>
    <scope>NUCLEOTIDE SEQUENCE</scope>
    <source>
        <strain evidence="3">7032989</strain>
        <strain evidence="2">7032994</strain>
    </source>
</reference>
<dbReference type="EMBL" id="LK932505">
    <property type="protein sequence ID" value="CDS85741.1"/>
    <property type="molecule type" value="Genomic_DNA"/>
</dbReference>
<dbReference type="RefSeq" id="WP_009897436.1">
    <property type="nucleotide sequence ID" value="NZ_BBYB01000197.1"/>
</dbReference>
<dbReference type="KEGG" id="pdf:CD630DERM_22640"/>
<name>A0A031WIW5_CLODI</name>